<evidence type="ECO:0000313" key="1">
    <source>
        <dbReference type="EMBL" id="KAJ2979049.1"/>
    </source>
</evidence>
<dbReference type="EMBL" id="JAPDGR010001863">
    <property type="protein sequence ID" value="KAJ2979049.1"/>
    <property type="molecule type" value="Genomic_DNA"/>
</dbReference>
<proteinExistence type="predicted"/>
<gene>
    <name evidence="1" type="ORF">NUW58_g7304</name>
</gene>
<comment type="caution">
    <text evidence="1">The sequence shown here is derived from an EMBL/GenBank/DDBJ whole genome shotgun (WGS) entry which is preliminary data.</text>
</comment>
<organism evidence="1 2">
    <name type="scientific">Xylaria curta</name>
    <dbReference type="NCBI Taxonomy" id="42375"/>
    <lineage>
        <taxon>Eukaryota</taxon>
        <taxon>Fungi</taxon>
        <taxon>Dikarya</taxon>
        <taxon>Ascomycota</taxon>
        <taxon>Pezizomycotina</taxon>
        <taxon>Sordariomycetes</taxon>
        <taxon>Xylariomycetidae</taxon>
        <taxon>Xylariales</taxon>
        <taxon>Xylariaceae</taxon>
        <taxon>Xylaria</taxon>
    </lineage>
</organism>
<accession>A0ACC1NIZ9</accession>
<protein>
    <submittedName>
        <fullName evidence="1">Uncharacterized protein</fullName>
    </submittedName>
</protein>
<evidence type="ECO:0000313" key="2">
    <source>
        <dbReference type="Proteomes" id="UP001143856"/>
    </source>
</evidence>
<reference evidence="1" key="1">
    <citation type="submission" date="2022-10" db="EMBL/GenBank/DDBJ databases">
        <title>Genome Sequence of Xylaria curta.</title>
        <authorList>
            <person name="Buettner E."/>
        </authorList>
    </citation>
    <scope>NUCLEOTIDE SEQUENCE</scope>
    <source>
        <strain evidence="1">Babe10</strain>
    </source>
</reference>
<dbReference type="Proteomes" id="UP001143856">
    <property type="component" value="Unassembled WGS sequence"/>
</dbReference>
<keyword evidence="2" id="KW-1185">Reference proteome</keyword>
<name>A0ACC1NIZ9_9PEZI</name>
<sequence length="618" mass="67802">MASFDFKSYLQSIDTASSYEVAKLSGGLVNLTVRASKTTASDLGTFPGTCSLVLKYAPPFVAMVGPEAPFSQARQEAETSALKLFHDEGPLHAPHEQACIRIPKVLHHDVGSSVHIIEDLESSGRGVNGDIAQFLASLRCHWLYLEALLECLGNDSETSPKASSIRKALAATQAFVQGICTKYVELSNSTFAPAVVAQRLRFAVILFSRETINQAYEIEWDIEGYAISKDDSRNKMMAAGADYLTKRGESASEALDTWSNDDASILLLSWIVSSLAAFHPTYLRITLFGTLQASSTNQRWHREGEVHDGRDQVDYTIDRTLDMSKPWIFVSPSSRGIGHALTAHLLRCTSLPILVTARSDLSGVKDSLVAASSHGTQMNREDNASRLHVTYLDVTDESSVEAASAKAAELFPPSSHHLHLAFALPGILHPEKQPRQVDYDNALETFKVNTLGPLMLMKWFGDLLPRKGTDLSYVQALAAGGNPNTNSSMNGGEHEGPRDQFRIPLHATWLTNSARVGSTSDNRLGGWYSYRASKAGVNSITKSFDLHLRTRSADKAMALAYHPGTVKTEFSKEFWGNVAGDKLFSPAFAVQKMLAVVESRTMEDRGRCWDWKGEEILS</sequence>